<proteinExistence type="predicted"/>
<feature type="signal peptide" evidence="1">
    <location>
        <begin position="1"/>
        <end position="19"/>
    </location>
</feature>
<dbReference type="GeneID" id="126888483"/>
<dbReference type="EnsemblMetazoa" id="XM_050656818.1">
    <property type="protein sequence ID" value="XP_050512775.1"/>
    <property type="gene ID" value="LOC126888483"/>
</dbReference>
<reference evidence="2" key="1">
    <citation type="submission" date="2025-05" db="UniProtKB">
        <authorList>
            <consortium name="EnsemblMetazoa"/>
        </authorList>
    </citation>
    <scope>IDENTIFICATION</scope>
</reference>
<accession>A0ABM5KRG0</accession>
<evidence type="ECO:0000313" key="3">
    <source>
        <dbReference type="Proteomes" id="UP001652700"/>
    </source>
</evidence>
<dbReference type="RefSeq" id="XP_050512775.1">
    <property type="nucleotide sequence ID" value="XM_050656818.1"/>
</dbReference>
<keyword evidence="3" id="KW-1185">Reference proteome</keyword>
<organism evidence="2 3">
    <name type="scientific">Diabrotica virgifera virgifera</name>
    <name type="common">western corn rootworm</name>
    <dbReference type="NCBI Taxonomy" id="50390"/>
    <lineage>
        <taxon>Eukaryota</taxon>
        <taxon>Metazoa</taxon>
        <taxon>Ecdysozoa</taxon>
        <taxon>Arthropoda</taxon>
        <taxon>Hexapoda</taxon>
        <taxon>Insecta</taxon>
        <taxon>Pterygota</taxon>
        <taxon>Neoptera</taxon>
        <taxon>Endopterygota</taxon>
        <taxon>Coleoptera</taxon>
        <taxon>Polyphaga</taxon>
        <taxon>Cucujiformia</taxon>
        <taxon>Chrysomeloidea</taxon>
        <taxon>Chrysomelidae</taxon>
        <taxon>Galerucinae</taxon>
        <taxon>Diabroticina</taxon>
        <taxon>Diabroticites</taxon>
        <taxon>Diabrotica</taxon>
    </lineage>
</organism>
<sequence>MNCKLILVFLVALIATSNCFFLTDIGKGVVGLAGNVVEGAGNVVYQGGKAVVNGAGQTVGAAGNIVGQAGTAVVKGTGAVVKETGKVAEKVVDKTGKVLTGQEALANLNVDTKVNILGNEIGIKGGVKLGFGKQLGAHADVDGKILGQKANVNAAVLNAH</sequence>
<keyword evidence="1" id="KW-0732">Signal</keyword>
<protein>
    <submittedName>
        <fullName evidence="2">Uncharacterized protein</fullName>
    </submittedName>
</protein>
<evidence type="ECO:0000256" key="1">
    <source>
        <dbReference type="SAM" id="SignalP"/>
    </source>
</evidence>
<evidence type="ECO:0000313" key="2">
    <source>
        <dbReference type="EnsemblMetazoa" id="XP_050512775.1"/>
    </source>
</evidence>
<name>A0ABM5KRG0_DIAVI</name>
<feature type="chain" id="PRO_5045318046" evidence="1">
    <location>
        <begin position="20"/>
        <end position="160"/>
    </location>
</feature>
<dbReference type="Proteomes" id="UP001652700">
    <property type="component" value="Unplaced"/>
</dbReference>